<reference evidence="3" key="1">
    <citation type="submission" date="2020-06" db="EMBL/GenBank/DDBJ databases">
        <title>WGS assembly of Ceratodon purpureus strain R40.</title>
        <authorList>
            <person name="Carey S.B."/>
            <person name="Jenkins J."/>
            <person name="Shu S."/>
            <person name="Lovell J.T."/>
            <person name="Sreedasyam A."/>
            <person name="Maumus F."/>
            <person name="Tiley G.P."/>
            <person name="Fernandez-Pozo N."/>
            <person name="Barry K."/>
            <person name="Chen C."/>
            <person name="Wang M."/>
            <person name="Lipzen A."/>
            <person name="Daum C."/>
            <person name="Saski C.A."/>
            <person name="Payton A.C."/>
            <person name="Mcbreen J.C."/>
            <person name="Conrad R.E."/>
            <person name="Kollar L.M."/>
            <person name="Olsson S."/>
            <person name="Huttunen S."/>
            <person name="Landis J.B."/>
            <person name="Wickett N.J."/>
            <person name="Johnson M.G."/>
            <person name="Rensing S.A."/>
            <person name="Grimwood J."/>
            <person name="Schmutz J."/>
            <person name="Mcdaniel S.F."/>
        </authorList>
    </citation>
    <scope>NUCLEOTIDE SEQUENCE</scope>
    <source>
        <strain evidence="3">R40</strain>
    </source>
</reference>
<comment type="caution">
    <text evidence="3">The sequence shown here is derived from an EMBL/GenBank/DDBJ whole genome shotgun (WGS) entry which is preliminary data.</text>
</comment>
<accession>A0A8T0H935</accession>
<keyword evidence="1" id="KW-0677">Repeat</keyword>
<keyword evidence="4" id="KW-1185">Reference proteome</keyword>
<feature type="compositionally biased region" description="Basic and acidic residues" evidence="2">
    <location>
        <begin position="33"/>
        <end position="50"/>
    </location>
</feature>
<dbReference type="PANTHER" id="PTHR22895">
    <property type="entry name" value="ARMADILLO REPEAT-CONTAINING PROTEIN 6"/>
    <property type="match status" value="1"/>
</dbReference>
<dbReference type="EMBL" id="CM026428">
    <property type="protein sequence ID" value="KAG0567375.1"/>
    <property type="molecule type" value="Genomic_DNA"/>
</dbReference>
<dbReference type="InterPro" id="IPR000225">
    <property type="entry name" value="Armadillo"/>
</dbReference>
<feature type="compositionally biased region" description="Polar residues" evidence="2">
    <location>
        <begin position="1"/>
        <end position="15"/>
    </location>
</feature>
<feature type="compositionally biased region" description="Polar residues" evidence="2">
    <location>
        <begin position="68"/>
        <end position="81"/>
    </location>
</feature>
<evidence type="ECO:0000313" key="4">
    <source>
        <dbReference type="Proteomes" id="UP000822688"/>
    </source>
</evidence>
<feature type="region of interest" description="Disordered" evidence="2">
    <location>
        <begin position="138"/>
        <end position="158"/>
    </location>
</feature>
<gene>
    <name evidence="3" type="ORF">KC19_7G130500</name>
</gene>
<dbReference type="Gene3D" id="1.25.10.10">
    <property type="entry name" value="Leucine-rich Repeat Variant"/>
    <property type="match status" value="1"/>
</dbReference>
<protein>
    <submittedName>
        <fullName evidence="3">Uncharacterized protein</fullName>
    </submittedName>
</protein>
<organism evidence="3 4">
    <name type="scientific">Ceratodon purpureus</name>
    <name type="common">Fire moss</name>
    <name type="synonym">Dicranum purpureum</name>
    <dbReference type="NCBI Taxonomy" id="3225"/>
    <lineage>
        <taxon>Eukaryota</taxon>
        <taxon>Viridiplantae</taxon>
        <taxon>Streptophyta</taxon>
        <taxon>Embryophyta</taxon>
        <taxon>Bryophyta</taxon>
        <taxon>Bryophytina</taxon>
        <taxon>Bryopsida</taxon>
        <taxon>Dicranidae</taxon>
        <taxon>Pseudoditrichales</taxon>
        <taxon>Ditrichaceae</taxon>
        <taxon>Ceratodon</taxon>
    </lineage>
</organism>
<dbReference type="InterPro" id="IPR011989">
    <property type="entry name" value="ARM-like"/>
</dbReference>
<evidence type="ECO:0000256" key="1">
    <source>
        <dbReference type="ARBA" id="ARBA00022737"/>
    </source>
</evidence>
<dbReference type="Proteomes" id="UP000822688">
    <property type="component" value="Chromosome 7"/>
</dbReference>
<dbReference type="InterPro" id="IPR016024">
    <property type="entry name" value="ARM-type_fold"/>
</dbReference>
<feature type="region of interest" description="Disordered" evidence="2">
    <location>
        <begin position="1"/>
        <end position="104"/>
    </location>
</feature>
<evidence type="ECO:0000256" key="2">
    <source>
        <dbReference type="SAM" id="MobiDB-lite"/>
    </source>
</evidence>
<feature type="region of interest" description="Disordered" evidence="2">
    <location>
        <begin position="181"/>
        <end position="207"/>
    </location>
</feature>
<proteinExistence type="predicted"/>
<dbReference type="SMART" id="SM00185">
    <property type="entry name" value="ARM"/>
    <property type="match status" value="3"/>
</dbReference>
<name>A0A8T0H935_CERPU</name>
<sequence>MEKTSENNNSISTMDMEQGRRLPKVVNPPPGATDKDVNPLIAEVDKDTESAKTSAEKMAIVSEPSPPQNDDNNPIAGSSETTVHKGTEINNQLPATKNVDKVEDVKPPMMDQSKETLEKHPLADDFKLEFDDPVAAKKEQVQPPMGRNDTMDAQSQQPAHDITGQIVRPPLTVQQAQPPWNADTERVPTPWNDNTAQVPPPSAKDETTISETIDREHYIEKKMNELDKSLLLLRLEDGSYIDWEDKQSEPERVQTLFETLIEALQKIEKLCIKSEPENIQYIIKYEGIQRSIQAYYALKTYRITWSSLALRILLGCIEDKNGKETFLKANGPQFILEALAMESEEPFNYMIRELSCLAANALALAAKNNDILRERFMDLGADEVLVTYLKFHAEELGSDGAALQAACDAICSLTIADDDQFPASNGFVNAMRLAKVGAIEAFLEIIPQKCKTMPLLPSLCLTLKSLVVNDEICTNFAQEGGIIMILEFFEYACKHPNAVVGRNLCALLSQLACSDANKDEIVRNDGLKSIIQLMKTYHEEPSVLLEGFAAITTLTLRPPQHVKEAVEAGALDLAVELMEAHPNEPKMLCQACLMIGNLNIQNPENRPISLEKGLEPLIRKAKDTHEICKDADT</sequence>
<dbReference type="PANTHER" id="PTHR22895:SF0">
    <property type="entry name" value="ARMADILLO REPEAT-CONTAINING PROTEIN 6"/>
    <property type="match status" value="1"/>
</dbReference>
<evidence type="ECO:0000313" key="3">
    <source>
        <dbReference type="EMBL" id="KAG0567375.1"/>
    </source>
</evidence>
<dbReference type="SUPFAM" id="SSF48371">
    <property type="entry name" value="ARM repeat"/>
    <property type="match status" value="1"/>
</dbReference>
<dbReference type="AlphaFoldDB" id="A0A8T0H935"/>